<dbReference type="InterPro" id="IPR058627">
    <property type="entry name" value="MdtA-like_C"/>
</dbReference>
<evidence type="ECO:0000259" key="4">
    <source>
        <dbReference type="Pfam" id="PF25973"/>
    </source>
</evidence>
<feature type="domain" description="CusB-like beta-barrel" evidence="2">
    <location>
        <begin position="207"/>
        <end position="279"/>
    </location>
</feature>
<feature type="domain" description="Multidrug resistance protein MdtA-like C-terminal permuted SH3" evidence="3">
    <location>
        <begin position="289"/>
        <end position="351"/>
    </location>
</feature>
<comment type="similarity">
    <text evidence="1">Belongs to the membrane fusion protein (MFP) (TC 8.A.1) family.</text>
</comment>
<dbReference type="RefSeq" id="WP_169657388.1">
    <property type="nucleotide sequence ID" value="NZ_JABANE010000035.1"/>
</dbReference>
<gene>
    <name evidence="5" type="ORF">HHU12_14095</name>
</gene>
<dbReference type="InterPro" id="IPR006143">
    <property type="entry name" value="RND_pump_MFP"/>
</dbReference>
<keyword evidence="6" id="KW-1185">Reference proteome</keyword>
<accession>A0A7X9X9U5</accession>
<dbReference type="InterPro" id="IPR058792">
    <property type="entry name" value="Beta-barrel_RND_2"/>
</dbReference>
<dbReference type="InterPro" id="IPR058647">
    <property type="entry name" value="BSH_CzcB-like"/>
</dbReference>
<dbReference type="Pfam" id="PF25967">
    <property type="entry name" value="RND-MFP_C"/>
    <property type="match status" value="1"/>
</dbReference>
<dbReference type="PROSITE" id="PS51257">
    <property type="entry name" value="PROKAR_LIPOPROTEIN"/>
    <property type="match status" value="1"/>
</dbReference>
<dbReference type="Gene3D" id="2.40.50.100">
    <property type="match status" value="1"/>
</dbReference>
<evidence type="ECO:0000313" key="5">
    <source>
        <dbReference type="EMBL" id="NME69102.1"/>
    </source>
</evidence>
<comment type="caution">
    <text evidence="5">The sequence shown here is derived from an EMBL/GenBank/DDBJ whole genome shotgun (WGS) entry which is preliminary data.</text>
</comment>
<sequence>MKNTITKLFIFLGFVLLIGSCSKEEEKQEEVIRPIRYAQVYFSGGEAFQTFAGVSKAGTESQLSFRVSGVLTSINVVEGDVVKKGQLIATIDDSDAKIAFQQTVAQTQSSKVQLETMKANLDRTKKLYEANNVSLSEYEQAKNSFSSAKAAYKNSQQTEDLKRRELSYYKLYVPMDGIIAEKIASRNENIMAGNPVVKFASGNDLEIKVGIPEKYISKIKVGDKVDVAFTSVSGKKFKGKVTKLSYVADVSSTFPVTVLLDAKSQNVRPGMSANVTFQVQQKSSQPYMIVPVDAVGEAVDGQRFVYTVERLDDKTGIVHYKTIQIGDISGKGFIVEKGLKEGEMVVTSGVTKISDGLKVKFLKKYQQKI</sequence>
<dbReference type="Pfam" id="PF25973">
    <property type="entry name" value="BSH_CzcB"/>
    <property type="match status" value="1"/>
</dbReference>
<dbReference type="Gene3D" id="2.40.30.170">
    <property type="match status" value="1"/>
</dbReference>
<evidence type="ECO:0000259" key="2">
    <source>
        <dbReference type="Pfam" id="PF25954"/>
    </source>
</evidence>
<dbReference type="Gene3D" id="1.10.287.470">
    <property type="entry name" value="Helix hairpin bin"/>
    <property type="match status" value="1"/>
</dbReference>
<dbReference type="GO" id="GO:1990281">
    <property type="term" value="C:efflux pump complex"/>
    <property type="evidence" value="ECO:0007669"/>
    <property type="project" value="TreeGrafter"/>
</dbReference>
<evidence type="ECO:0000256" key="1">
    <source>
        <dbReference type="ARBA" id="ARBA00009477"/>
    </source>
</evidence>
<name>A0A7X9X9U5_9BACT</name>
<dbReference type="SUPFAM" id="SSF111369">
    <property type="entry name" value="HlyD-like secretion proteins"/>
    <property type="match status" value="1"/>
</dbReference>
<reference evidence="5 6" key="1">
    <citation type="submission" date="2020-04" db="EMBL/GenBank/DDBJ databases">
        <title>Flammeovirga sp. SR4, a novel species isolated from seawater.</title>
        <authorList>
            <person name="Wang X."/>
        </authorList>
    </citation>
    <scope>NUCLEOTIDE SEQUENCE [LARGE SCALE GENOMIC DNA]</scope>
    <source>
        <strain evidence="5 6">ATCC 23126</strain>
    </source>
</reference>
<dbReference type="Pfam" id="PF25954">
    <property type="entry name" value="Beta-barrel_RND_2"/>
    <property type="match status" value="1"/>
</dbReference>
<organism evidence="5 6">
    <name type="scientific">Flammeovirga aprica JL-4</name>
    <dbReference type="NCBI Taxonomy" id="694437"/>
    <lineage>
        <taxon>Bacteria</taxon>
        <taxon>Pseudomonadati</taxon>
        <taxon>Bacteroidota</taxon>
        <taxon>Cytophagia</taxon>
        <taxon>Cytophagales</taxon>
        <taxon>Flammeovirgaceae</taxon>
        <taxon>Flammeovirga</taxon>
    </lineage>
</organism>
<dbReference type="PANTHER" id="PTHR30469:SF20">
    <property type="entry name" value="EFFLUX RND TRANSPORTER PERIPLASMIC ADAPTOR SUBUNIT"/>
    <property type="match status" value="1"/>
</dbReference>
<proteinExistence type="inferred from homology"/>
<dbReference type="Gene3D" id="2.40.420.20">
    <property type="match status" value="1"/>
</dbReference>
<protein>
    <submittedName>
        <fullName evidence="5">Efflux RND transporter periplasmic adaptor subunit</fullName>
    </submittedName>
</protein>
<dbReference type="PANTHER" id="PTHR30469">
    <property type="entry name" value="MULTIDRUG RESISTANCE PROTEIN MDTA"/>
    <property type="match status" value="1"/>
</dbReference>
<evidence type="ECO:0000313" key="6">
    <source>
        <dbReference type="Proteomes" id="UP000576082"/>
    </source>
</evidence>
<dbReference type="GO" id="GO:0015562">
    <property type="term" value="F:efflux transmembrane transporter activity"/>
    <property type="evidence" value="ECO:0007669"/>
    <property type="project" value="TreeGrafter"/>
</dbReference>
<evidence type="ECO:0000259" key="3">
    <source>
        <dbReference type="Pfam" id="PF25967"/>
    </source>
</evidence>
<dbReference type="AlphaFoldDB" id="A0A7X9X9U5"/>
<dbReference type="NCBIfam" id="TIGR01730">
    <property type="entry name" value="RND_mfp"/>
    <property type="match status" value="1"/>
</dbReference>
<dbReference type="Proteomes" id="UP000576082">
    <property type="component" value="Unassembled WGS sequence"/>
</dbReference>
<dbReference type="EMBL" id="JABANE010000035">
    <property type="protein sequence ID" value="NME69102.1"/>
    <property type="molecule type" value="Genomic_DNA"/>
</dbReference>
<feature type="domain" description="CzcB-like barrel-sandwich hybrid" evidence="4">
    <location>
        <begin position="63"/>
        <end position="197"/>
    </location>
</feature>